<dbReference type="InterPro" id="IPR011009">
    <property type="entry name" value="Kinase-like_dom_sf"/>
</dbReference>
<dbReference type="STRING" id="933852.A0A0C3B0T8"/>
<sequence length="419" mass="47228">MSIKDDNESIHSFFSDYEDPCFISVPKLELAVRETLGVQCHLQKLTEGGNHKIYDIVITGEAEIKYIVRIPSPDFPVDKLESEVATLQYIGANTSVPVPKVIAWSSDPSNSAGTEYMILEKLPGVSADDVWDTLKMEAKETLIRDVAKHLLSLFSLRFAQAGSLYSAQGNSVQVGPLITTPFFRAPDGEIRFPNSAPLDLSQFRGPFTRPADRISSSLKAELYVVKHRRDEVLQECDGNEKKLERAERVLQDAIRLAEVYPGNLAIGCSSDHLAEPFSIMLDDFRPGNVMIEEETGEVTGFIDFEGTTTAPLWMCARRPYWIEDDDDDDETEAKDENAHLRNIFDETIKAQGRIGEEWLEVSEKGRLFRWFSSKLDYNAPVWASLDRWVDERLAFAAEHPGVGLREKTIDEDIQERYGG</sequence>
<feature type="coiled-coil region" evidence="1">
    <location>
        <begin position="229"/>
        <end position="256"/>
    </location>
</feature>
<dbReference type="EMBL" id="KN824284">
    <property type="protein sequence ID" value="KIM30385.1"/>
    <property type="molecule type" value="Genomic_DNA"/>
</dbReference>
<reference evidence="3 4" key="1">
    <citation type="submission" date="2014-04" db="EMBL/GenBank/DDBJ databases">
        <authorList>
            <consortium name="DOE Joint Genome Institute"/>
            <person name="Kuo A."/>
            <person name="Zuccaro A."/>
            <person name="Kohler A."/>
            <person name="Nagy L.G."/>
            <person name="Floudas D."/>
            <person name="Copeland A."/>
            <person name="Barry K.W."/>
            <person name="Cichocki N."/>
            <person name="Veneault-Fourrey C."/>
            <person name="LaButti K."/>
            <person name="Lindquist E.A."/>
            <person name="Lipzen A."/>
            <person name="Lundell T."/>
            <person name="Morin E."/>
            <person name="Murat C."/>
            <person name="Sun H."/>
            <person name="Tunlid A."/>
            <person name="Henrissat B."/>
            <person name="Grigoriev I.V."/>
            <person name="Hibbett D.S."/>
            <person name="Martin F."/>
            <person name="Nordberg H.P."/>
            <person name="Cantor M.N."/>
            <person name="Hua S.X."/>
        </authorList>
    </citation>
    <scope>NUCLEOTIDE SEQUENCE [LARGE SCALE GENOMIC DNA]</scope>
    <source>
        <strain evidence="3 4">MAFF 305830</strain>
    </source>
</reference>
<dbReference type="SUPFAM" id="SSF56112">
    <property type="entry name" value="Protein kinase-like (PK-like)"/>
    <property type="match status" value="1"/>
</dbReference>
<dbReference type="PANTHER" id="PTHR21310">
    <property type="entry name" value="AMINOGLYCOSIDE PHOSPHOTRANSFERASE-RELATED-RELATED"/>
    <property type="match status" value="1"/>
</dbReference>
<dbReference type="HOGENOM" id="CLU_058287_0_0_1"/>
<dbReference type="InterPro" id="IPR051678">
    <property type="entry name" value="AGP_Transferase"/>
</dbReference>
<keyword evidence="1" id="KW-0175">Coiled coil</keyword>
<dbReference type="InterPro" id="IPR002575">
    <property type="entry name" value="Aminoglycoside_PTrfase"/>
</dbReference>
<feature type="domain" description="Aminoglycoside phosphotransferase" evidence="2">
    <location>
        <begin position="58"/>
        <end position="313"/>
    </location>
</feature>
<evidence type="ECO:0000259" key="2">
    <source>
        <dbReference type="Pfam" id="PF01636"/>
    </source>
</evidence>
<evidence type="ECO:0000256" key="1">
    <source>
        <dbReference type="SAM" id="Coils"/>
    </source>
</evidence>
<dbReference type="OrthoDB" id="10003767at2759"/>
<dbReference type="PANTHER" id="PTHR21310:SF13">
    <property type="entry name" value="AMINOGLYCOSIDE PHOSPHOTRANSFERASE DOMAIN-CONTAINING PROTEIN"/>
    <property type="match status" value="1"/>
</dbReference>
<dbReference type="Proteomes" id="UP000054097">
    <property type="component" value="Unassembled WGS sequence"/>
</dbReference>
<name>A0A0C3B0T8_SERVB</name>
<dbReference type="Pfam" id="PF01636">
    <property type="entry name" value="APH"/>
    <property type="match status" value="1"/>
</dbReference>
<accession>A0A0C3B0T8</accession>
<dbReference type="Gene3D" id="3.30.200.20">
    <property type="entry name" value="Phosphorylase Kinase, domain 1"/>
    <property type="match status" value="1"/>
</dbReference>
<evidence type="ECO:0000313" key="4">
    <source>
        <dbReference type="Proteomes" id="UP000054097"/>
    </source>
</evidence>
<reference evidence="4" key="2">
    <citation type="submission" date="2015-01" db="EMBL/GenBank/DDBJ databases">
        <title>Evolutionary Origins and Diversification of the Mycorrhizal Mutualists.</title>
        <authorList>
            <consortium name="DOE Joint Genome Institute"/>
            <consortium name="Mycorrhizal Genomics Consortium"/>
            <person name="Kohler A."/>
            <person name="Kuo A."/>
            <person name="Nagy L.G."/>
            <person name="Floudas D."/>
            <person name="Copeland A."/>
            <person name="Barry K.W."/>
            <person name="Cichocki N."/>
            <person name="Veneault-Fourrey C."/>
            <person name="LaButti K."/>
            <person name="Lindquist E.A."/>
            <person name="Lipzen A."/>
            <person name="Lundell T."/>
            <person name="Morin E."/>
            <person name="Murat C."/>
            <person name="Riley R."/>
            <person name="Ohm R."/>
            <person name="Sun H."/>
            <person name="Tunlid A."/>
            <person name="Henrissat B."/>
            <person name="Grigoriev I.V."/>
            <person name="Hibbett D.S."/>
            <person name="Martin F."/>
        </authorList>
    </citation>
    <scope>NUCLEOTIDE SEQUENCE [LARGE SCALE GENOMIC DNA]</scope>
    <source>
        <strain evidence="4">MAFF 305830</strain>
    </source>
</reference>
<gene>
    <name evidence="3" type="ORF">M408DRAFT_328002</name>
</gene>
<proteinExistence type="predicted"/>
<keyword evidence="4" id="KW-1185">Reference proteome</keyword>
<protein>
    <recommendedName>
        <fullName evidence="2">Aminoglycoside phosphotransferase domain-containing protein</fullName>
    </recommendedName>
</protein>
<organism evidence="3 4">
    <name type="scientific">Serendipita vermifera MAFF 305830</name>
    <dbReference type="NCBI Taxonomy" id="933852"/>
    <lineage>
        <taxon>Eukaryota</taxon>
        <taxon>Fungi</taxon>
        <taxon>Dikarya</taxon>
        <taxon>Basidiomycota</taxon>
        <taxon>Agaricomycotina</taxon>
        <taxon>Agaricomycetes</taxon>
        <taxon>Sebacinales</taxon>
        <taxon>Serendipitaceae</taxon>
        <taxon>Serendipita</taxon>
    </lineage>
</organism>
<dbReference type="AlphaFoldDB" id="A0A0C3B0T8"/>
<evidence type="ECO:0000313" key="3">
    <source>
        <dbReference type="EMBL" id="KIM30385.1"/>
    </source>
</evidence>